<feature type="transmembrane region" description="Helical" evidence="2">
    <location>
        <begin position="12"/>
        <end position="37"/>
    </location>
</feature>
<protein>
    <submittedName>
        <fullName evidence="3">Uncharacterized protein</fullName>
    </submittedName>
</protein>
<reference evidence="3 4" key="1">
    <citation type="submission" date="2016-11" db="EMBL/GenBank/DDBJ databases">
        <authorList>
            <person name="Jaros S."/>
            <person name="Januszkiewicz K."/>
            <person name="Wedrychowicz H."/>
        </authorList>
    </citation>
    <scope>NUCLEOTIDE SEQUENCE [LARGE SCALE GENOMIC DNA]</scope>
    <source>
        <strain evidence="3 4">DSM 18231</strain>
    </source>
</reference>
<feature type="region of interest" description="Disordered" evidence="1">
    <location>
        <begin position="165"/>
        <end position="227"/>
    </location>
</feature>
<gene>
    <name evidence="3" type="ORF">SAMN02744645_2935</name>
</gene>
<keyword evidence="2" id="KW-0472">Membrane</keyword>
<feature type="compositionally biased region" description="Basic and acidic residues" evidence="1">
    <location>
        <begin position="215"/>
        <end position="227"/>
    </location>
</feature>
<feature type="compositionally biased region" description="Acidic residues" evidence="1">
    <location>
        <begin position="194"/>
        <end position="206"/>
    </location>
</feature>
<dbReference type="AlphaFoldDB" id="A0A1M5RAQ6"/>
<organism evidence="3 4">
    <name type="scientific">Stutzerimonas xanthomarina DSM 18231</name>
    <dbReference type="NCBI Taxonomy" id="1403346"/>
    <lineage>
        <taxon>Bacteria</taxon>
        <taxon>Pseudomonadati</taxon>
        <taxon>Pseudomonadota</taxon>
        <taxon>Gammaproteobacteria</taxon>
        <taxon>Pseudomonadales</taxon>
        <taxon>Pseudomonadaceae</taxon>
        <taxon>Stutzerimonas</taxon>
    </lineage>
</organism>
<sequence length="227" mass="25996">MQNITESIILGVVAGLLTAAVLLITKSIIITVLLPLYRQFMYRGIHINGTWHHVNSSQKLLLELKQNCEKLSGKATFQWVDSENHFHIESIRTFDVSGCLESRFITLTFRHTDRSRLGIITCLLQVDGDGTILSGQRCWYAPLTTKINSGGIRLYRDERRALDAARRPAEQYQTDETNESYESYDTDKLNDINTEIEEAEFYEEADTTNTSKQISSERQEDRALEDL</sequence>
<dbReference type="Proteomes" id="UP000184000">
    <property type="component" value="Unassembled WGS sequence"/>
</dbReference>
<proteinExistence type="predicted"/>
<dbReference type="GeneID" id="98638909"/>
<dbReference type="EMBL" id="FQXA01000005">
    <property type="protein sequence ID" value="SHH23248.1"/>
    <property type="molecule type" value="Genomic_DNA"/>
</dbReference>
<name>A0A1M5RAQ6_9GAMM</name>
<accession>A0A1M5RAQ6</accession>
<evidence type="ECO:0000256" key="1">
    <source>
        <dbReference type="SAM" id="MobiDB-lite"/>
    </source>
</evidence>
<keyword evidence="2" id="KW-0812">Transmembrane</keyword>
<evidence type="ECO:0000313" key="3">
    <source>
        <dbReference type="EMBL" id="SHH23248.1"/>
    </source>
</evidence>
<keyword evidence="2" id="KW-1133">Transmembrane helix</keyword>
<evidence type="ECO:0000313" key="4">
    <source>
        <dbReference type="Proteomes" id="UP000184000"/>
    </source>
</evidence>
<evidence type="ECO:0000256" key="2">
    <source>
        <dbReference type="SAM" id="Phobius"/>
    </source>
</evidence>
<dbReference type="RefSeq" id="WP_073301458.1">
    <property type="nucleotide sequence ID" value="NZ_FQXA01000005.1"/>
</dbReference>